<proteinExistence type="predicted"/>
<evidence type="ECO:0000256" key="2">
    <source>
        <dbReference type="ARBA" id="ARBA00022771"/>
    </source>
</evidence>
<evidence type="ECO:0000256" key="3">
    <source>
        <dbReference type="ARBA" id="ARBA00022833"/>
    </source>
</evidence>
<dbReference type="InterPro" id="IPR052788">
    <property type="entry name" value="RING-type_E3_ligase_ATL"/>
</dbReference>
<dbReference type="PANTHER" id="PTHR45798:SF97">
    <property type="entry name" value="ALCOHOL-SENSITIVE RING FINGER PROTEIN 1"/>
    <property type="match status" value="1"/>
</dbReference>
<reference evidence="7" key="1">
    <citation type="journal article" date="2019" name="MBio">
        <title>Virus Genomes from Deep Sea Sediments Expand the Ocean Megavirome and Support Independent Origins of Viral Gigantism.</title>
        <authorList>
            <person name="Backstrom D."/>
            <person name="Yutin N."/>
            <person name="Jorgensen S.L."/>
            <person name="Dharamshi J."/>
            <person name="Homa F."/>
            <person name="Zaremba-Niedwiedzka K."/>
            <person name="Spang A."/>
            <person name="Wolf Y.I."/>
            <person name="Koonin E.V."/>
            <person name="Ettema T.J."/>
        </authorList>
    </citation>
    <scope>NUCLEOTIDE SEQUENCE</scope>
</reference>
<dbReference type="Pfam" id="PF13639">
    <property type="entry name" value="zf-RING_2"/>
    <property type="match status" value="1"/>
</dbReference>
<dbReference type="SUPFAM" id="SSF57850">
    <property type="entry name" value="RING/U-box"/>
    <property type="match status" value="1"/>
</dbReference>
<dbReference type="InterPro" id="IPR013083">
    <property type="entry name" value="Znf_RING/FYVE/PHD"/>
</dbReference>
<feature type="transmembrane region" description="Helical" evidence="5">
    <location>
        <begin position="6"/>
        <end position="25"/>
    </location>
</feature>
<keyword evidence="5" id="KW-1133">Transmembrane helix</keyword>
<feature type="domain" description="RING-type" evidence="6">
    <location>
        <begin position="71"/>
        <end position="116"/>
    </location>
</feature>
<evidence type="ECO:0000256" key="5">
    <source>
        <dbReference type="SAM" id="Phobius"/>
    </source>
</evidence>
<keyword evidence="5" id="KW-0472">Membrane</keyword>
<gene>
    <name evidence="7" type="ORF">LCMAC103_02800</name>
</gene>
<evidence type="ECO:0000256" key="4">
    <source>
        <dbReference type="PROSITE-ProRule" id="PRU00175"/>
    </source>
</evidence>
<name>A0A481YV72_9VIRU</name>
<dbReference type="PANTHER" id="PTHR45798">
    <property type="entry name" value="RING-H2 FINGER PROTEIN ATL61-RELATED-RELATED"/>
    <property type="match status" value="1"/>
</dbReference>
<sequence>MAGLVIVALLLKLAPIAIVTCIMALRRRRGARRADSPRTAPNRPKDELWTETISDALLAEIHTLGSGRVLCPICLDDFLLEARVVVLDCTHVFHSRCIEAHRNAKIGKSDACPICDRVLQERVSRTIDGTIDFVDGHFAAPP</sequence>
<dbReference type="InterPro" id="IPR001841">
    <property type="entry name" value="Znf_RING"/>
</dbReference>
<protein>
    <submittedName>
        <fullName evidence="7">Ring finger domain protein</fullName>
    </submittedName>
</protein>
<keyword evidence="2 4" id="KW-0863">Zinc-finger</keyword>
<dbReference type="GO" id="GO:0008270">
    <property type="term" value="F:zinc ion binding"/>
    <property type="evidence" value="ECO:0007669"/>
    <property type="project" value="UniProtKB-KW"/>
</dbReference>
<keyword evidence="3" id="KW-0862">Zinc</keyword>
<keyword evidence="1" id="KW-0479">Metal-binding</keyword>
<accession>A0A481YV72</accession>
<evidence type="ECO:0000313" key="7">
    <source>
        <dbReference type="EMBL" id="QBK86940.1"/>
    </source>
</evidence>
<keyword evidence="5" id="KW-0812">Transmembrane</keyword>
<dbReference type="EMBL" id="MK500338">
    <property type="protein sequence ID" value="QBK86940.1"/>
    <property type="molecule type" value="Genomic_DNA"/>
</dbReference>
<dbReference type="Gene3D" id="3.30.40.10">
    <property type="entry name" value="Zinc/RING finger domain, C3HC4 (zinc finger)"/>
    <property type="match status" value="1"/>
</dbReference>
<dbReference type="SMART" id="SM00184">
    <property type="entry name" value="RING"/>
    <property type="match status" value="1"/>
</dbReference>
<evidence type="ECO:0000259" key="6">
    <source>
        <dbReference type="PROSITE" id="PS50089"/>
    </source>
</evidence>
<evidence type="ECO:0000256" key="1">
    <source>
        <dbReference type="ARBA" id="ARBA00022723"/>
    </source>
</evidence>
<dbReference type="PROSITE" id="PS50089">
    <property type="entry name" value="ZF_RING_2"/>
    <property type="match status" value="1"/>
</dbReference>
<organism evidence="7">
    <name type="scientific">Marseillevirus LCMAC103</name>
    <dbReference type="NCBI Taxonomy" id="2506604"/>
    <lineage>
        <taxon>Viruses</taxon>
        <taxon>Varidnaviria</taxon>
        <taxon>Bamfordvirae</taxon>
        <taxon>Nucleocytoviricota</taxon>
        <taxon>Megaviricetes</taxon>
        <taxon>Pimascovirales</taxon>
        <taxon>Pimascovirales incertae sedis</taxon>
        <taxon>Marseilleviridae</taxon>
    </lineage>
</organism>